<keyword evidence="3" id="KW-1185">Reference proteome</keyword>
<name>A0A975IZE7_9BACT</name>
<dbReference type="AlphaFoldDB" id="A0A975IZE7"/>
<evidence type="ECO:0000313" key="2">
    <source>
        <dbReference type="EMBL" id="QUE51391.1"/>
    </source>
</evidence>
<gene>
    <name evidence="2" type="ORF">KBB96_00490</name>
</gene>
<keyword evidence="1" id="KW-1133">Transmembrane helix</keyword>
<evidence type="ECO:0000256" key="1">
    <source>
        <dbReference type="SAM" id="Phobius"/>
    </source>
</evidence>
<accession>A0A975IZE7</accession>
<dbReference type="Proteomes" id="UP000676169">
    <property type="component" value="Chromosome"/>
</dbReference>
<dbReference type="EMBL" id="CP073100">
    <property type="protein sequence ID" value="QUE51391.1"/>
    <property type="molecule type" value="Genomic_DNA"/>
</dbReference>
<keyword evidence="1" id="KW-0472">Membrane</keyword>
<reference evidence="2" key="1">
    <citation type="submission" date="2021-04" db="EMBL/GenBank/DDBJ databases">
        <title>Luteolibacter sp. 32A isolated from the skin of an Anderson's salamander (Ambystoma andersonii).</title>
        <authorList>
            <person name="Spergser J."/>
            <person name="Busse H.-J."/>
        </authorList>
    </citation>
    <scope>NUCLEOTIDE SEQUENCE</scope>
    <source>
        <strain evidence="2">32A</strain>
    </source>
</reference>
<dbReference type="KEGG" id="lamb:KBB96_00490"/>
<dbReference type="RefSeq" id="WP_211631530.1">
    <property type="nucleotide sequence ID" value="NZ_CP073100.1"/>
</dbReference>
<organism evidence="2 3">
    <name type="scientific">Luteolibacter ambystomatis</name>
    <dbReference type="NCBI Taxonomy" id="2824561"/>
    <lineage>
        <taxon>Bacteria</taxon>
        <taxon>Pseudomonadati</taxon>
        <taxon>Verrucomicrobiota</taxon>
        <taxon>Verrucomicrobiia</taxon>
        <taxon>Verrucomicrobiales</taxon>
        <taxon>Verrucomicrobiaceae</taxon>
        <taxon>Luteolibacter</taxon>
    </lineage>
</organism>
<sequence>MASTHPTANSFIRDFWRGLTTPCPGVLKLAALFLLLLLGAVALKARHFRQQVEAGAVPWQSFEDDFSRSSIMAVRGASRETDASAKTLVFVGPSSLRCWLPHPDDTAGIASSAAGTPVKVLSMCANKQSYSFTSALIDRFGSDFDGWFVIGVGMHLIGREYVQEDHDFHRRESRVLGFSSGILRKGSGWMGDPQERETGLEAWDRRAFFYQCKLGMERPASGKAPYFPYLPARPIPSDPVAADMPSFSGNMLNLHLVLLQETAERIHKAGRAKLALVETPWVDSFTPSMQTAQWRMDEATYQSKMAAWSEANGVTWISTPNHLQATAADFSDTRHLGSADLRRHFLETVTRELLTR</sequence>
<evidence type="ECO:0000313" key="3">
    <source>
        <dbReference type="Proteomes" id="UP000676169"/>
    </source>
</evidence>
<protein>
    <submittedName>
        <fullName evidence="2">Uncharacterized protein</fullName>
    </submittedName>
</protein>
<proteinExistence type="predicted"/>
<feature type="transmembrane region" description="Helical" evidence="1">
    <location>
        <begin position="25"/>
        <end position="43"/>
    </location>
</feature>
<keyword evidence="1" id="KW-0812">Transmembrane</keyword>